<feature type="compositionally biased region" description="Basic and acidic residues" evidence="6">
    <location>
        <begin position="576"/>
        <end position="588"/>
    </location>
</feature>
<proteinExistence type="inferred from homology"/>
<keyword evidence="2 7" id="KW-0812">Transmembrane</keyword>
<comment type="similarity">
    <text evidence="5">Belongs to the anion channel-forming bestrophin (TC 1.A.46) family. Calcium-sensitive chloride channel subfamily.</text>
</comment>
<dbReference type="InterPro" id="IPR000615">
    <property type="entry name" value="Bestrophin"/>
</dbReference>
<evidence type="ECO:0000256" key="6">
    <source>
        <dbReference type="SAM" id="MobiDB-lite"/>
    </source>
</evidence>
<dbReference type="PANTHER" id="PTHR10736">
    <property type="entry name" value="BESTROPHIN"/>
    <property type="match status" value="1"/>
</dbReference>
<evidence type="ECO:0000256" key="5">
    <source>
        <dbReference type="ARBA" id="ARBA00034769"/>
    </source>
</evidence>
<feature type="transmembrane region" description="Helical" evidence="7">
    <location>
        <begin position="396"/>
        <end position="418"/>
    </location>
</feature>
<protein>
    <submittedName>
        <fullName evidence="8">Uncharacterized protein</fullName>
    </submittedName>
</protein>
<organism evidence="8">
    <name type="scientific">Chloropicon laureae</name>
    <dbReference type="NCBI Taxonomy" id="464258"/>
    <lineage>
        <taxon>Eukaryota</taxon>
        <taxon>Viridiplantae</taxon>
        <taxon>Chlorophyta</taxon>
        <taxon>Chloropicophyceae</taxon>
        <taxon>Chloropicales</taxon>
        <taxon>Chloropicaceae</taxon>
        <taxon>Chloropicon</taxon>
    </lineage>
</organism>
<feature type="region of interest" description="Disordered" evidence="6">
    <location>
        <begin position="1"/>
        <end position="23"/>
    </location>
</feature>
<gene>
    <name evidence="8" type="ORF">CLAU1311_LOCUS4821</name>
</gene>
<evidence type="ECO:0000313" key="8">
    <source>
        <dbReference type="EMBL" id="CAE0020023.1"/>
    </source>
</evidence>
<evidence type="ECO:0000256" key="4">
    <source>
        <dbReference type="ARBA" id="ARBA00023136"/>
    </source>
</evidence>
<feature type="compositionally biased region" description="Polar residues" evidence="6">
    <location>
        <begin position="12"/>
        <end position="23"/>
    </location>
</feature>
<feature type="compositionally biased region" description="Low complexity" evidence="6">
    <location>
        <begin position="547"/>
        <end position="560"/>
    </location>
</feature>
<feature type="region of interest" description="Disordered" evidence="6">
    <location>
        <begin position="515"/>
        <end position="588"/>
    </location>
</feature>
<dbReference type="AlphaFoldDB" id="A0A7S3E2F9"/>
<feature type="transmembrane region" description="Helical" evidence="7">
    <location>
        <begin position="161"/>
        <end position="183"/>
    </location>
</feature>
<dbReference type="EMBL" id="HBHU01007436">
    <property type="protein sequence ID" value="CAE0020023.1"/>
    <property type="molecule type" value="Transcribed_RNA"/>
</dbReference>
<keyword evidence="4 7" id="KW-0472">Membrane</keyword>
<name>A0A7S3E2F9_9CHLO</name>
<evidence type="ECO:0000256" key="2">
    <source>
        <dbReference type="ARBA" id="ARBA00022692"/>
    </source>
</evidence>
<dbReference type="GO" id="GO:0005254">
    <property type="term" value="F:chloride channel activity"/>
    <property type="evidence" value="ECO:0007669"/>
    <property type="project" value="InterPro"/>
</dbReference>
<keyword evidence="3 7" id="KW-1133">Transmembrane helix</keyword>
<dbReference type="PANTHER" id="PTHR10736:SF58">
    <property type="entry name" value="BESTROPHIN HOMOLOG-RELATED"/>
    <property type="match status" value="1"/>
</dbReference>
<feature type="transmembrane region" description="Helical" evidence="7">
    <location>
        <begin position="424"/>
        <end position="441"/>
    </location>
</feature>
<comment type="subcellular location">
    <subcellularLocation>
        <location evidence="1">Membrane</location>
    </subcellularLocation>
</comment>
<dbReference type="InterPro" id="IPR021134">
    <property type="entry name" value="Bestrophin-like"/>
</dbReference>
<evidence type="ECO:0000256" key="7">
    <source>
        <dbReference type="SAM" id="Phobius"/>
    </source>
</evidence>
<evidence type="ECO:0000256" key="3">
    <source>
        <dbReference type="ARBA" id="ARBA00022989"/>
    </source>
</evidence>
<dbReference type="GO" id="GO:0016020">
    <property type="term" value="C:membrane"/>
    <property type="evidence" value="ECO:0007669"/>
    <property type="project" value="UniProtKB-SubCell"/>
</dbReference>
<reference evidence="8" key="1">
    <citation type="submission" date="2021-01" db="EMBL/GenBank/DDBJ databases">
        <authorList>
            <person name="Corre E."/>
            <person name="Pelletier E."/>
            <person name="Niang G."/>
            <person name="Scheremetjew M."/>
            <person name="Finn R."/>
            <person name="Kale V."/>
            <person name="Holt S."/>
            <person name="Cochrane G."/>
            <person name="Meng A."/>
            <person name="Brown T."/>
            <person name="Cohen L."/>
        </authorList>
    </citation>
    <scope>NUCLEOTIDE SEQUENCE</scope>
    <source>
        <strain evidence="8">RCC856</strain>
    </source>
</reference>
<dbReference type="Pfam" id="PF01062">
    <property type="entry name" value="Bestrophin"/>
    <property type="match status" value="1"/>
</dbReference>
<accession>A0A7S3E2F9</accession>
<sequence length="588" mass="66483">MDSPGSPAGWDQMQQSNQSGISRTQSGLALNKRMVKSMDAFLVENQSQSVKVAARSLRDQGLEGTRKSMHKSHASLKQRKKINKYIGMVPTAPVRDQPVGSAGDRVNLRFRYKLTNLRRKVISERDGTSKVVRFNESRMAKFGWLTVLQGTVFAKPSAPFIWIQLLSLILLAMLSFAISYLASKYCYTIVSWRDYDHEDLTQVWEVLDEFKVVADTAQVLTTLVSFLLGLYVTKTVDIWWNIRHELLQGVLNTIDSMCARLSVYFPGNTKEDEEAKETILRYGVLSVKLLFKDAREVDSWNIRDRKRLGCDNLSDLIDEGLLHSHEKELLKDCPSRAQVVWVWIASLFTKWCLDGRLPNPLENQNTILEECNVARNNIAMILARVNTQYPMSYSHLVISMVKVLLIIQALVAGYIFTLSVWTGYYYWMCTQIVYLIIWTIFHQAMIDIKEHITNPFRDNPTDFSEMIQAARTLNTCRAFFKAGKAPPYARKMGCNPAALPPQLIVRQIISSRLRKRQPHGTPMVSPGGKHPDPQSPGDSFHSPPLDSAGGASASGATAAGPLQPTWSNMSGVTKKKYLDTSTFRDYKE</sequence>
<evidence type="ECO:0000256" key="1">
    <source>
        <dbReference type="ARBA" id="ARBA00004370"/>
    </source>
</evidence>